<dbReference type="Pfam" id="PF13231">
    <property type="entry name" value="PMT_2"/>
    <property type="match status" value="1"/>
</dbReference>
<sequence length="538" mass="59988">MTVMLNKQSQNKIAQRIETQDGRTLIYGYLTSFFLWAAGILFSLLACATLFVTIHYPHYTEGVEYKHGTTPLVIIGIAIILAIITTLKATGWLKKIDSKVSALIVSIYVGIAAISWAIMSNSFPDWDSKDLIVAASQLGHDYGDKWAPGAYMERFPFQTPYVVLIKILRYVFGQDQTYLAIELVNSMAAAATAFIVILYTGKIFNNEVANVSALLITLSWPIILYSTFAYGNLPAIPFALAALYFQQIAIEDRVFKYNIYAAFLITISIMLKSTMIVILMAMSIAWGVTAIRDNTKKSLAAIATTLLIYIVCTSGFNACVTHKYHVRLDNGLPKTTWIAMGLQRPQDPDVLNNSGGFNGYVWSWMNNYDPKQANRESLQSIHASIHDFTSNPLYAIRYFSHKEAWIWCDPTYESILNSNWSITADPHGKPMSSRPISPIAHSVYYGKIYKLTMFISDAMQTLTFAGVAFSLIKNRKTNINTIVSAIATTGFFLIYLLWEAKAQYAFPAALLPLPLAAAGCWGLASLIYNKIPAIIWSK</sequence>
<feature type="domain" description="Glycosyltransferase RgtA/B/C/D-like" evidence="2">
    <location>
        <begin position="164"/>
        <end position="311"/>
    </location>
</feature>
<feature type="transmembrane region" description="Helical" evidence="1">
    <location>
        <begin position="72"/>
        <end position="93"/>
    </location>
</feature>
<dbReference type="InterPro" id="IPR038731">
    <property type="entry name" value="RgtA/B/C-like"/>
</dbReference>
<feature type="transmembrane region" description="Helical" evidence="1">
    <location>
        <begin position="298"/>
        <end position="320"/>
    </location>
</feature>
<keyword evidence="1" id="KW-0472">Membrane</keyword>
<dbReference type="AlphaFoldDB" id="A0A6L9SQX6"/>
<feature type="transmembrane region" description="Helical" evidence="1">
    <location>
        <begin position="257"/>
        <end position="286"/>
    </location>
</feature>
<keyword evidence="1" id="KW-0812">Transmembrane</keyword>
<keyword evidence="1" id="KW-1133">Transmembrane helix</keyword>
<proteinExistence type="predicted"/>
<protein>
    <recommendedName>
        <fullName evidence="2">Glycosyltransferase RgtA/B/C/D-like domain-containing protein</fullName>
    </recommendedName>
</protein>
<keyword evidence="4" id="KW-1185">Reference proteome</keyword>
<feature type="transmembrane region" description="Helical" evidence="1">
    <location>
        <begin position="155"/>
        <end position="172"/>
    </location>
</feature>
<feature type="transmembrane region" description="Helical" evidence="1">
    <location>
        <begin position="479"/>
        <end position="498"/>
    </location>
</feature>
<evidence type="ECO:0000259" key="2">
    <source>
        <dbReference type="Pfam" id="PF13231"/>
    </source>
</evidence>
<accession>A0A6L9SQX6</accession>
<dbReference type="EMBL" id="WHZV01000002">
    <property type="protein sequence ID" value="NEG54848.1"/>
    <property type="molecule type" value="Genomic_DNA"/>
</dbReference>
<feature type="transmembrane region" description="Helical" evidence="1">
    <location>
        <begin position="179"/>
        <end position="200"/>
    </location>
</feature>
<feature type="transmembrane region" description="Helical" evidence="1">
    <location>
        <begin position="220"/>
        <end position="245"/>
    </location>
</feature>
<comment type="caution">
    <text evidence="3">The sequence shown here is derived from an EMBL/GenBank/DDBJ whole genome shotgun (WGS) entry which is preliminary data.</text>
</comment>
<evidence type="ECO:0000256" key="1">
    <source>
        <dbReference type="SAM" id="Phobius"/>
    </source>
</evidence>
<name>A0A6L9SQX6_9BIFI</name>
<evidence type="ECO:0000313" key="3">
    <source>
        <dbReference type="EMBL" id="NEG54848.1"/>
    </source>
</evidence>
<gene>
    <name evidence="3" type="ORF">GFD21_03465</name>
</gene>
<feature type="transmembrane region" description="Helical" evidence="1">
    <location>
        <begin position="26"/>
        <end position="52"/>
    </location>
</feature>
<feature type="transmembrane region" description="Helical" evidence="1">
    <location>
        <begin position="100"/>
        <end position="119"/>
    </location>
</feature>
<dbReference type="Proteomes" id="UP000483293">
    <property type="component" value="Unassembled WGS sequence"/>
</dbReference>
<evidence type="ECO:0000313" key="4">
    <source>
        <dbReference type="Proteomes" id="UP000483293"/>
    </source>
</evidence>
<reference evidence="3 4" key="1">
    <citation type="submission" date="2019-10" db="EMBL/GenBank/DDBJ databases">
        <title>Bifidobacterium from non-human primates.</title>
        <authorList>
            <person name="Modesto M."/>
        </authorList>
    </citation>
    <scope>NUCLEOTIDE SEQUENCE [LARGE SCALE GENOMIC DNA]</scope>
    <source>
        <strain evidence="3 4">SMA15</strain>
    </source>
</reference>
<organism evidence="3 4">
    <name type="scientific">Bifidobacterium platyrrhinorum</name>
    <dbReference type="NCBI Taxonomy" id="2661628"/>
    <lineage>
        <taxon>Bacteria</taxon>
        <taxon>Bacillati</taxon>
        <taxon>Actinomycetota</taxon>
        <taxon>Actinomycetes</taxon>
        <taxon>Bifidobacteriales</taxon>
        <taxon>Bifidobacteriaceae</taxon>
        <taxon>Bifidobacterium</taxon>
    </lineage>
</organism>
<feature type="transmembrane region" description="Helical" evidence="1">
    <location>
        <begin position="504"/>
        <end position="528"/>
    </location>
</feature>